<evidence type="ECO:0000313" key="15">
    <source>
        <dbReference type="Proteomes" id="UP000034231"/>
    </source>
</evidence>
<evidence type="ECO:0000256" key="2">
    <source>
        <dbReference type="ARBA" id="ARBA00011245"/>
    </source>
</evidence>
<evidence type="ECO:0000256" key="8">
    <source>
        <dbReference type="ARBA" id="ARBA00023284"/>
    </source>
</evidence>
<dbReference type="InterPro" id="IPR024706">
    <property type="entry name" value="Peroxiredoxin_AhpC-typ"/>
</dbReference>
<evidence type="ECO:0000256" key="7">
    <source>
        <dbReference type="ARBA" id="ARBA00023157"/>
    </source>
</evidence>
<dbReference type="EC" id="1.11.1.24" evidence="3"/>
<dbReference type="InterPro" id="IPR036249">
    <property type="entry name" value="Thioredoxin-like_sf"/>
</dbReference>
<dbReference type="Proteomes" id="UP000034231">
    <property type="component" value="Unassembled WGS sequence"/>
</dbReference>
<keyword evidence="6" id="KW-0560">Oxidoreductase</keyword>
<name>A0A0G0KMG0_9BACT</name>
<accession>A0A0G0KMG0</accession>
<dbReference type="EMBL" id="LBTX01000006">
    <property type="protein sequence ID" value="KKQ50384.1"/>
    <property type="molecule type" value="Genomic_DNA"/>
</dbReference>
<evidence type="ECO:0000256" key="4">
    <source>
        <dbReference type="ARBA" id="ARBA00022559"/>
    </source>
</evidence>
<dbReference type="InterPro" id="IPR050924">
    <property type="entry name" value="Peroxiredoxin_BCP/PrxQ"/>
</dbReference>
<comment type="subunit">
    <text evidence="2">Monomer.</text>
</comment>
<keyword evidence="7" id="KW-1015">Disulfide bond</keyword>
<dbReference type="InterPro" id="IPR000866">
    <property type="entry name" value="AhpC/TSA"/>
</dbReference>
<dbReference type="CDD" id="cd03017">
    <property type="entry name" value="PRX_BCP"/>
    <property type="match status" value="1"/>
</dbReference>
<evidence type="ECO:0000256" key="10">
    <source>
        <dbReference type="ARBA" id="ARBA00038489"/>
    </source>
</evidence>
<evidence type="ECO:0000256" key="12">
    <source>
        <dbReference type="PIRSR" id="PIRSR000239-1"/>
    </source>
</evidence>
<reference evidence="14 15" key="1">
    <citation type="journal article" date="2015" name="Nature">
        <title>rRNA introns, odd ribosomes, and small enigmatic genomes across a large radiation of phyla.</title>
        <authorList>
            <person name="Brown C.T."/>
            <person name="Hug L.A."/>
            <person name="Thomas B.C."/>
            <person name="Sharon I."/>
            <person name="Castelle C.J."/>
            <person name="Singh A."/>
            <person name="Wilkins M.J."/>
            <person name="Williams K.H."/>
            <person name="Banfield J.F."/>
        </authorList>
    </citation>
    <scope>NUCLEOTIDE SEQUENCE [LARGE SCALE GENOMIC DNA]</scope>
</reference>
<dbReference type="GO" id="GO:0005737">
    <property type="term" value="C:cytoplasm"/>
    <property type="evidence" value="ECO:0007669"/>
    <property type="project" value="TreeGrafter"/>
</dbReference>
<comment type="catalytic activity">
    <reaction evidence="11">
        <text>a hydroperoxide + [thioredoxin]-dithiol = an alcohol + [thioredoxin]-disulfide + H2O</text>
        <dbReference type="Rhea" id="RHEA:62620"/>
        <dbReference type="Rhea" id="RHEA-COMP:10698"/>
        <dbReference type="Rhea" id="RHEA-COMP:10700"/>
        <dbReference type="ChEBI" id="CHEBI:15377"/>
        <dbReference type="ChEBI" id="CHEBI:29950"/>
        <dbReference type="ChEBI" id="CHEBI:30879"/>
        <dbReference type="ChEBI" id="CHEBI:35924"/>
        <dbReference type="ChEBI" id="CHEBI:50058"/>
        <dbReference type="EC" id="1.11.1.24"/>
    </reaction>
</comment>
<keyword evidence="8" id="KW-0676">Redox-active center</keyword>
<evidence type="ECO:0000259" key="13">
    <source>
        <dbReference type="PROSITE" id="PS51352"/>
    </source>
</evidence>
<proteinExistence type="inferred from homology"/>
<protein>
    <recommendedName>
        <fullName evidence="3">thioredoxin-dependent peroxiredoxin</fullName>
        <ecNumber evidence="3">1.11.1.24</ecNumber>
    </recommendedName>
    <alternativeName>
        <fullName evidence="9">Thioredoxin peroxidase</fullName>
    </alternativeName>
</protein>
<evidence type="ECO:0000256" key="3">
    <source>
        <dbReference type="ARBA" id="ARBA00013017"/>
    </source>
</evidence>
<dbReference type="PANTHER" id="PTHR42801:SF4">
    <property type="entry name" value="AHPC_TSA FAMILY PROTEIN"/>
    <property type="match status" value="1"/>
</dbReference>
<organism evidence="14 15">
    <name type="scientific">Candidatus Shapirobacteria bacterium GW2011_GWE1_38_10</name>
    <dbReference type="NCBI Taxonomy" id="1618488"/>
    <lineage>
        <taxon>Bacteria</taxon>
        <taxon>Candidatus Shapironibacteriota</taxon>
    </lineage>
</organism>
<dbReference type="GO" id="GO:0034599">
    <property type="term" value="P:cellular response to oxidative stress"/>
    <property type="evidence" value="ECO:0007669"/>
    <property type="project" value="TreeGrafter"/>
</dbReference>
<evidence type="ECO:0000256" key="5">
    <source>
        <dbReference type="ARBA" id="ARBA00022862"/>
    </source>
</evidence>
<dbReference type="GO" id="GO:0045454">
    <property type="term" value="P:cell redox homeostasis"/>
    <property type="evidence" value="ECO:0007669"/>
    <property type="project" value="TreeGrafter"/>
</dbReference>
<comment type="function">
    <text evidence="1">Thiol-specific peroxidase that catalyzes the reduction of hydrogen peroxide and organic hydroperoxides to water and alcohols, respectively. Plays a role in cell protection against oxidative stress by detoxifying peroxides and as sensor of hydrogen peroxide-mediated signaling events.</text>
</comment>
<dbReference type="SUPFAM" id="SSF52833">
    <property type="entry name" value="Thioredoxin-like"/>
    <property type="match status" value="1"/>
</dbReference>
<gene>
    <name evidence="14" type="ORF">US68_C0006G0064</name>
</gene>
<sequence length="150" mass="17422">MRADEFELSDQDGVVRKLSDYKGKWVLLYFYPKDDTPGCTTEACSLRDNFRQLEKFGVQILGVSKDSVKSHKKFAEKYQLNFPILSDESKETIKAYEAWGKKKFMGREFEGTLRKSFLIDDQGEIKKVYENVNPTKHAGEILSDLEMFNK</sequence>
<feature type="domain" description="Thioredoxin" evidence="13">
    <location>
        <begin position="1"/>
        <end position="150"/>
    </location>
</feature>
<evidence type="ECO:0000256" key="6">
    <source>
        <dbReference type="ARBA" id="ARBA00023002"/>
    </source>
</evidence>
<dbReference type="PIRSF" id="PIRSF000239">
    <property type="entry name" value="AHPC"/>
    <property type="match status" value="1"/>
</dbReference>
<dbReference type="NCBIfam" id="NF006960">
    <property type="entry name" value="PRK09437.1"/>
    <property type="match status" value="1"/>
</dbReference>
<dbReference type="PROSITE" id="PS51352">
    <property type="entry name" value="THIOREDOXIN_2"/>
    <property type="match status" value="1"/>
</dbReference>
<keyword evidence="5" id="KW-0049">Antioxidant</keyword>
<dbReference type="PATRIC" id="fig|1618488.3.peg.337"/>
<feature type="active site" description="Cysteine sulfenic acid (-SOH) intermediate; for peroxidase activity" evidence="12">
    <location>
        <position position="39"/>
    </location>
</feature>
<dbReference type="PANTHER" id="PTHR42801">
    <property type="entry name" value="THIOREDOXIN-DEPENDENT PEROXIDE REDUCTASE"/>
    <property type="match status" value="1"/>
</dbReference>
<evidence type="ECO:0000256" key="11">
    <source>
        <dbReference type="ARBA" id="ARBA00049091"/>
    </source>
</evidence>
<dbReference type="FunFam" id="3.40.30.10:FF:000007">
    <property type="entry name" value="Thioredoxin-dependent thiol peroxidase"/>
    <property type="match status" value="1"/>
</dbReference>
<comment type="similarity">
    <text evidence="10">Belongs to the peroxiredoxin family. BCP/PrxQ subfamily.</text>
</comment>
<dbReference type="GO" id="GO:0008379">
    <property type="term" value="F:thioredoxin peroxidase activity"/>
    <property type="evidence" value="ECO:0007669"/>
    <property type="project" value="TreeGrafter"/>
</dbReference>
<evidence type="ECO:0000256" key="1">
    <source>
        <dbReference type="ARBA" id="ARBA00003330"/>
    </source>
</evidence>
<dbReference type="InterPro" id="IPR013766">
    <property type="entry name" value="Thioredoxin_domain"/>
</dbReference>
<evidence type="ECO:0000313" key="14">
    <source>
        <dbReference type="EMBL" id="KKQ50384.1"/>
    </source>
</evidence>
<dbReference type="Gene3D" id="3.40.30.10">
    <property type="entry name" value="Glutaredoxin"/>
    <property type="match status" value="1"/>
</dbReference>
<comment type="caution">
    <text evidence="14">The sequence shown here is derived from an EMBL/GenBank/DDBJ whole genome shotgun (WGS) entry which is preliminary data.</text>
</comment>
<dbReference type="AlphaFoldDB" id="A0A0G0KMG0"/>
<dbReference type="Pfam" id="PF00578">
    <property type="entry name" value="AhpC-TSA"/>
    <property type="match status" value="1"/>
</dbReference>
<keyword evidence="4" id="KW-0575">Peroxidase</keyword>
<evidence type="ECO:0000256" key="9">
    <source>
        <dbReference type="ARBA" id="ARBA00032824"/>
    </source>
</evidence>